<dbReference type="EMBL" id="AKCR02000014">
    <property type="protein sequence ID" value="PKK28697.1"/>
    <property type="molecule type" value="Genomic_DNA"/>
</dbReference>
<keyword evidence="4 12" id="KW-0732">Signal</keyword>
<evidence type="ECO:0000259" key="13">
    <source>
        <dbReference type="PROSITE" id="PS50026"/>
    </source>
</evidence>
<comment type="caution">
    <text evidence="14">The sequence shown here is derived from an EMBL/GenBank/DDBJ whole genome shotgun (WGS) entry which is preliminary data.</text>
</comment>
<feature type="chain" id="PRO_5014148671" evidence="12">
    <location>
        <begin position="23"/>
        <end position="435"/>
    </location>
</feature>
<comment type="subcellular location">
    <subcellularLocation>
        <location evidence="1">Cell membrane</location>
    </subcellularLocation>
</comment>
<dbReference type="KEGG" id="clv:102091077"/>
<evidence type="ECO:0000256" key="6">
    <source>
        <dbReference type="ARBA" id="ARBA00023136"/>
    </source>
</evidence>
<comment type="caution">
    <text evidence="9">Lacks conserved residue(s) required for the propagation of feature annotation.</text>
</comment>
<name>A0A2I0MGB6_COLLI</name>
<feature type="region of interest" description="Disordered" evidence="10">
    <location>
        <begin position="368"/>
        <end position="411"/>
    </location>
</feature>
<dbReference type="CTD" id="56667"/>
<keyword evidence="5" id="KW-0677">Repeat</keyword>
<dbReference type="AlphaFoldDB" id="A0A2I0MGB6"/>
<gene>
    <name evidence="14" type="primary">MUC13</name>
    <name evidence="14" type="ORF">A306_00006651</name>
</gene>
<evidence type="ECO:0000256" key="9">
    <source>
        <dbReference type="PROSITE-ProRule" id="PRU00076"/>
    </source>
</evidence>
<keyword evidence="8" id="KW-0325">Glycoprotein</keyword>
<protein>
    <submittedName>
        <fullName evidence="14">Mucin 13, cell surface associated</fullName>
    </submittedName>
</protein>
<evidence type="ECO:0000256" key="1">
    <source>
        <dbReference type="ARBA" id="ARBA00004236"/>
    </source>
</evidence>
<dbReference type="PANTHER" id="PTHR24037:SF10">
    <property type="entry name" value="MUCIN-13"/>
    <property type="match status" value="1"/>
</dbReference>
<dbReference type="PROSITE" id="PS50026">
    <property type="entry name" value="EGF_3"/>
    <property type="match status" value="1"/>
</dbReference>
<dbReference type="PROSITE" id="PS01186">
    <property type="entry name" value="EGF_2"/>
    <property type="match status" value="1"/>
</dbReference>
<feature type="signal peptide" evidence="12">
    <location>
        <begin position="1"/>
        <end position="22"/>
    </location>
</feature>
<reference evidence="14 15" key="1">
    <citation type="journal article" date="2013" name="Science">
        <title>Genomic diversity and evolution of the head crest in the rock pigeon.</title>
        <authorList>
            <person name="Shapiro M.D."/>
            <person name="Kronenberg Z."/>
            <person name="Li C."/>
            <person name="Domyan E.T."/>
            <person name="Pan H."/>
            <person name="Campbell M."/>
            <person name="Tan H."/>
            <person name="Huff C.D."/>
            <person name="Hu H."/>
            <person name="Vickrey A.I."/>
            <person name="Nielsen S.C."/>
            <person name="Stringham S.A."/>
            <person name="Hu H."/>
            <person name="Willerslev E."/>
            <person name="Gilbert M.T."/>
            <person name="Yandell M."/>
            <person name="Zhang G."/>
            <person name="Wang J."/>
        </authorList>
    </citation>
    <scope>NUCLEOTIDE SEQUENCE [LARGE SCALE GENOMIC DNA]</scope>
    <source>
        <tissue evidence="14">Blood</tissue>
    </source>
</reference>
<accession>A0A2I0MGB6</accession>
<dbReference type="OrthoDB" id="8938333at2759"/>
<evidence type="ECO:0000256" key="8">
    <source>
        <dbReference type="ARBA" id="ARBA00023180"/>
    </source>
</evidence>
<evidence type="ECO:0000256" key="7">
    <source>
        <dbReference type="ARBA" id="ARBA00023157"/>
    </source>
</evidence>
<keyword evidence="2" id="KW-1003">Cell membrane</keyword>
<dbReference type="PANTHER" id="PTHR24037">
    <property type="entry name" value="HEART DEVELOPMENT PROTEIN WITH EGF-LIKE DOMAINS 1"/>
    <property type="match status" value="1"/>
</dbReference>
<keyword evidence="11" id="KW-1133">Transmembrane helix</keyword>
<dbReference type="InterPro" id="IPR000742">
    <property type="entry name" value="EGF"/>
</dbReference>
<keyword evidence="3 9" id="KW-0245">EGF-like domain</keyword>
<dbReference type="GO" id="GO:0005886">
    <property type="term" value="C:plasma membrane"/>
    <property type="evidence" value="ECO:0007669"/>
    <property type="project" value="UniProtKB-SubCell"/>
</dbReference>
<evidence type="ECO:0000256" key="11">
    <source>
        <dbReference type="SAM" id="Phobius"/>
    </source>
</evidence>
<dbReference type="STRING" id="8932.A0A2I0MGB6"/>
<evidence type="ECO:0000256" key="12">
    <source>
        <dbReference type="SAM" id="SignalP"/>
    </source>
</evidence>
<keyword evidence="6 11" id="KW-0472">Membrane</keyword>
<dbReference type="RefSeq" id="XP_005505146.1">
    <property type="nucleotide sequence ID" value="XM_005505089.4"/>
</dbReference>
<proteinExistence type="predicted"/>
<evidence type="ECO:0000313" key="15">
    <source>
        <dbReference type="Proteomes" id="UP000053872"/>
    </source>
</evidence>
<dbReference type="GeneID" id="102091077"/>
<evidence type="ECO:0000256" key="5">
    <source>
        <dbReference type="ARBA" id="ARBA00022737"/>
    </source>
</evidence>
<feature type="domain" description="EGF-like" evidence="13">
    <location>
        <begin position="94"/>
        <end position="133"/>
    </location>
</feature>
<organism evidence="14 15">
    <name type="scientific">Columba livia</name>
    <name type="common">Rock dove</name>
    <dbReference type="NCBI Taxonomy" id="8932"/>
    <lineage>
        <taxon>Eukaryota</taxon>
        <taxon>Metazoa</taxon>
        <taxon>Chordata</taxon>
        <taxon>Craniata</taxon>
        <taxon>Vertebrata</taxon>
        <taxon>Euteleostomi</taxon>
        <taxon>Archelosauria</taxon>
        <taxon>Archosauria</taxon>
        <taxon>Dinosauria</taxon>
        <taxon>Saurischia</taxon>
        <taxon>Theropoda</taxon>
        <taxon>Coelurosauria</taxon>
        <taxon>Aves</taxon>
        <taxon>Neognathae</taxon>
        <taxon>Neoaves</taxon>
        <taxon>Columbimorphae</taxon>
        <taxon>Columbiformes</taxon>
        <taxon>Columbidae</taxon>
        <taxon>Columba</taxon>
    </lineage>
</organism>
<evidence type="ECO:0000313" key="14">
    <source>
        <dbReference type="EMBL" id="PKK28697.1"/>
    </source>
</evidence>
<feature type="transmembrane region" description="Helical" evidence="11">
    <location>
        <begin position="334"/>
        <end position="359"/>
    </location>
</feature>
<dbReference type="SMART" id="SM00181">
    <property type="entry name" value="EGF"/>
    <property type="match status" value="3"/>
</dbReference>
<feature type="compositionally biased region" description="Polar residues" evidence="10">
    <location>
        <begin position="395"/>
        <end position="410"/>
    </location>
</feature>
<feature type="region of interest" description="Disordered" evidence="10">
    <location>
        <begin position="19"/>
        <end position="91"/>
    </location>
</feature>
<evidence type="ECO:0000256" key="2">
    <source>
        <dbReference type="ARBA" id="ARBA00022475"/>
    </source>
</evidence>
<keyword evidence="11" id="KW-0812">Transmembrane</keyword>
<keyword evidence="7" id="KW-1015">Disulfide bond</keyword>
<evidence type="ECO:0000256" key="10">
    <source>
        <dbReference type="SAM" id="MobiDB-lite"/>
    </source>
</evidence>
<keyword evidence="15" id="KW-1185">Reference proteome</keyword>
<evidence type="ECO:0000256" key="4">
    <source>
        <dbReference type="ARBA" id="ARBA00022729"/>
    </source>
</evidence>
<dbReference type="Gene3D" id="2.10.25.10">
    <property type="entry name" value="Laminin"/>
    <property type="match status" value="1"/>
</dbReference>
<dbReference type="Proteomes" id="UP000053872">
    <property type="component" value="Unassembled WGS sequence"/>
</dbReference>
<evidence type="ECO:0000256" key="3">
    <source>
        <dbReference type="ARBA" id="ARBA00022536"/>
    </source>
</evidence>
<dbReference type="InParanoid" id="A0A2I0MGB6"/>
<sequence>MRRCVFLAVLLALVLNLSKGSSSDPSSASPSTTTTENTESTSETNSDLPSPTTTETPESTSETDSATTLTAITDTTGENNITATTPTTTTAGTTGDFCKPNPCGTNLATCVHLNTTFTCLCQYGFYYRDNDCHRGKIFPGVITLQGTYNDSVLTANFMQYEEVLNTTTEFFKYAFENLTGYEQTVIVKIQLLTEVRDSTKISVTVINLFMKNTTADNETVTSAAMNATYNYHFVLQYTGTSYCAVYTCDPETTMCEEYEFPQCTCQNGFSKTEWDVLSCSNCSEDCFQRENMYCAKEDRAPICTCIPNFETKGDKCVPCPVGYSGEQCENNSELILIIVGTVLGAVVLLLAIAVTVVSIRAKHRQDPEKKTLLRSGYSNPNTSEDRQPTMFPRVRTTTGHTNPGYQSNNPYEMRDFDDLYGASREPEGFRIHSRN</sequence>